<proteinExistence type="predicted"/>
<name>D8UDS9_VOLCA</name>
<protein>
    <submittedName>
        <fullName evidence="2">Uncharacterized protein</fullName>
    </submittedName>
</protein>
<evidence type="ECO:0000313" key="3">
    <source>
        <dbReference type="Proteomes" id="UP000001058"/>
    </source>
</evidence>
<gene>
    <name evidence="2" type="ORF">VOLCADRAFT_97845</name>
</gene>
<sequence length="146" mass="16090">MKDREHARKPTKQQAYNAHTQGCIISSKDKRKSDSQPAMNKHSSGVNEAFPSLSGGIGADGLGFRQFESSLDRIVSGSRAQERTEPDSHPVAYNSRFQFFHSKRTSIINDSAANDVRLAQGNGLVWDTDGKSESPLEDKSVIQLKL</sequence>
<feature type="compositionally biased region" description="Polar residues" evidence="1">
    <location>
        <begin position="12"/>
        <end position="24"/>
    </location>
</feature>
<reference evidence="2 3" key="1">
    <citation type="journal article" date="2010" name="Science">
        <title>Genomic analysis of organismal complexity in the multicellular green alga Volvox carteri.</title>
        <authorList>
            <person name="Prochnik S.E."/>
            <person name="Umen J."/>
            <person name="Nedelcu A.M."/>
            <person name="Hallmann A."/>
            <person name="Miller S.M."/>
            <person name="Nishii I."/>
            <person name="Ferris P."/>
            <person name="Kuo A."/>
            <person name="Mitros T."/>
            <person name="Fritz-Laylin L.K."/>
            <person name="Hellsten U."/>
            <person name="Chapman J."/>
            <person name="Simakov O."/>
            <person name="Rensing S.A."/>
            <person name="Terry A."/>
            <person name="Pangilinan J."/>
            <person name="Kapitonov V."/>
            <person name="Jurka J."/>
            <person name="Salamov A."/>
            <person name="Shapiro H."/>
            <person name="Schmutz J."/>
            <person name="Grimwood J."/>
            <person name="Lindquist E."/>
            <person name="Lucas S."/>
            <person name="Grigoriev I.V."/>
            <person name="Schmitt R."/>
            <person name="Kirk D."/>
            <person name="Rokhsar D.S."/>
        </authorList>
    </citation>
    <scope>NUCLEOTIDE SEQUENCE [LARGE SCALE GENOMIC DNA]</scope>
    <source>
        <strain evidence="3">f. Nagariensis / Eve</strain>
    </source>
</reference>
<organism evidence="3">
    <name type="scientific">Volvox carteri f. nagariensis</name>
    <dbReference type="NCBI Taxonomy" id="3068"/>
    <lineage>
        <taxon>Eukaryota</taxon>
        <taxon>Viridiplantae</taxon>
        <taxon>Chlorophyta</taxon>
        <taxon>core chlorophytes</taxon>
        <taxon>Chlorophyceae</taxon>
        <taxon>CS clade</taxon>
        <taxon>Chlamydomonadales</taxon>
        <taxon>Volvocaceae</taxon>
        <taxon>Volvox</taxon>
    </lineage>
</organism>
<feature type="region of interest" description="Disordered" evidence="1">
    <location>
        <begin position="1"/>
        <end position="52"/>
    </location>
</feature>
<evidence type="ECO:0000256" key="1">
    <source>
        <dbReference type="SAM" id="MobiDB-lite"/>
    </source>
</evidence>
<keyword evidence="3" id="KW-1185">Reference proteome</keyword>
<feature type="compositionally biased region" description="Polar residues" evidence="1">
    <location>
        <begin position="36"/>
        <end position="46"/>
    </location>
</feature>
<dbReference type="Proteomes" id="UP000001058">
    <property type="component" value="Unassembled WGS sequence"/>
</dbReference>
<dbReference type="AlphaFoldDB" id="D8UDS9"/>
<dbReference type="RefSeq" id="XP_002956793.1">
    <property type="nucleotide sequence ID" value="XM_002956747.1"/>
</dbReference>
<dbReference type="GeneID" id="9622564"/>
<accession>D8UDS9</accession>
<dbReference type="InParanoid" id="D8UDS9"/>
<dbReference type="EMBL" id="GL378386">
    <property type="protein sequence ID" value="EFJ42096.1"/>
    <property type="molecule type" value="Genomic_DNA"/>
</dbReference>
<evidence type="ECO:0000313" key="2">
    <source>
        <dbReference type="EMBL" id="EFJ42096.1"/>
    </source>
</evidence>
<dbReference type="KEGG" id="vcn:VOLCADRAFT_97845"/>